<dbReference type="SUPFAM" id="SSF52540">
    <property type="entry name" value="P-loop containing nucleoside triphosphate hydrolases"/>
    <property type="match status" value="1"/>
</dbReference>
<keyword evidence="5" id="KW-1185">Reference proteome</keyword>
<dbReference type="AlphaFoldDB" id="A0A2I0AG34"/>
<organism evidence="4 5">
    <name type="scientific">Apostasia shenzhenica</name>
    <dbReference type="NCBI Taxonomy" id="1088818"/>
    <lineage>
        <taxon>Eukaryota</taxon>
        <taxon>Viridiplantae</taxon>
        <taxon>Streptophyta</taxon>
        <taxon>Embryophyta</taxon>
        <taxon>Tracheophyta</taxon>
        <taxon>Spermatophyta</taxon>
        <taxon>Magnoliopsida</taxon>
        <taxon>Liliopsida</taxon>
        <taxon>Asparagales</taxon>
        <taxon>Orchidaceae</taxon>
        <taxon>Apostasioideae</taxon>
        <taxon>Apostasia</taxon>
    </lineage>
</organism>
<gene>
    <name evidence="4" type="ORF">AXF42_Ash000349</name>
</gene>
<proteinExistence type="predicted"/>
<name>A0A2I0AG34_9ASPA</name>
<dbReference type="InterPro" id="IPR023179">
    <property type="entry name" value="GTP-bd_ortho_bundle_sf"/>
</dbReference>
<dbReference type="STRING" id="1088818.A0A2I0AG34"/>
<evidence type="ECO:0000256" key="2">
    <source>
        <dbReference type="ARBA" id="ARBA00023134"/>
    </source>
</evidence>
<protein>
    <submittedName>
        <fullName evidence="4">Uncharacterized protein</fullName>
    </submittedName>
</protein>
<feature type="chain" id="PRO_5014183409" evidence="3">
    <location>
        <begin position="17"/>
        <end position="232"/>
    </location>
</feature>
<evidence type="ECO:0000313" key="5">
    <source>
        <dbReference type="Proteomes" id="UP000236161"/>
    </source>
</evidence>
<feature type="signal peptide" evidence="3">
    <location>
        <begin position="1"/>
        <end position="16"/>
    </location>
</feature>
<keyword evidence="2" id="KW-0342">GTP-binding</keyword>
<evidence type="ECO:0000256" key="1">
    <source>
        <dbReference type="ARBA" id="ARBA00022741"/>
    </source>
</evidence>
<dbReference type="OrthoDB" id="269151at2759"/>
<dbReference type="InterPro" id="IPR027417">
    <property type="entry name" value="P-loop_NTPase"/>
</dbReference>
<dbReference type="GO" id="GO:0005739">
    <property type="term" value="C:mitochondrion"/>
    <property type="evidence" value="ECO:0007669"/>
    <property type="project" value="TreeGrafter"/>
</dbReference>
<keyword evidence="3" id="KW-0732">Signal</keyword>
<dbReference type="PANTHER" id="PTHR45782">
    <property type="entry name" value="MITOCHONDRIAL RIBOSOME-ASSOCIATED GTPASE 1"/>
    <property type="match status" value="1"/>
</dbReference>
<dbReference type="PANTHER" id="PTHR45782:SF4">
    <property type="entry name" value="MITOCHONDRIAL RIBOSOME-ASSOCIATED GTPASE 1"/>
    <property type="match status" value="1"/>
</dbReference>
<dbReference type="EMBL" id="KZ451982">
    <property type="protein sequence ID" value="PKA54514.1"/>
    <property type="molecule type" value="Genomic_DNA"/>
</dbReference>
<reference evidence="4 5" key="1">
    <citation type="journal article" date="2017" name="Nature">
        <title>The Apostasia genome and the evolution of orchids.</title>
        <authorList>
            <person name="Zhang G.Q."/>
            <person name="Liu K.W."/>
            <person name="Li Z."/>
            <person name="Lohaus R."/>
            <person name="Hsiao Y.Y."/>
            <person name="Niu S.C."/>
            <person name="Wang J.Y."/>
            <person name="Lin Y.C."/>
            <person name="Xu Q."/>
            <person name="Chen L.J."/>
            <person name="Yoshida K."/>
            <person name="Fujiwara S."/>
            <person name="Wang Z.W."/>
            <person name="Zhang Y.Q."/>
            <person name="Mitsuda N."/>
            <person name="Wang M."/>
            <person name="Liu G.H."/>
            <person name="Pecoraro L."/>
            <person name="Huang H.X."/>
            <person name="Xiao X.J."/>
            <person name="Lin M."/>
            <person name="Wu X.Y."/>
            <person name="Wu W.L."/>
            <person name="Chen Y.Y."/>
            <person name="Chang S.B."/>
            <person name="Sakamoto S."/>
            <person name="Ohme-Takagi M."/>
            <person name="Yagi M."/>
            <person name="Zeng S.J."/>
            <person name="Shen C.Y."/>
            <person name="Yeh C.M."/>
            <person name="Luo Y.B."/>
            <person name="Tsai W.C."/>
            <person name="Van de Peer Y."/>
            <person name="Liu Z.J."/>
        </authorList>
    </citation>
    <scope>NUCLEOTIDE SEQUENCE [LARGE SCALE GENOMIC DNA]</scope>
    <source>
        <strain evidence="5">cv. Shenzhen</strain>
        <tissue evidence="4">Stem</tissue>
    </source>
</reference>
<dbReference type="Gene3D" id="1.10.1580.10">
    <property type="match status" value="1"/>
</dbReference>
<keyword evidence="1" id="KW-0547">Nucleotide-binding</keyword>
<dbReference type="GO" id="GO:0005525">
    <property type="term" value="F:GTP binding"/>
    <property type="evidence" value="ECO:0007669"/>
    <property type="project" value="UniProtKB-KW"/>
</dbReference>
<dbReference type="GO" id="GO:0032543">
    <property type="term" value="P:mitochondrial translation"/>
    <property type="evidence" value="ECO:0007669"/>
    <property type="project" value="TreeGrafter"/>
</dbReference>
<evidence type="ECO:0000313" key="4">
    <source>
        <dbReference type="EMBL" id="PKA54514.1"/>
    </source>
</evidence>
<accession>A0A2I0AG34</accession>
<dbReference type="Proteomes" id="UP000236161">
    <property type="component" value="Unassembled WGS sequence"/>
</dbReference>
<dbReference type="GO" id="GO:0003924">
    <property type="term" value="F:GTPase activity"/>
    <property type="evidence" value="ECO:0007669"/>
    <property type="project" value="TreeGrafter"/>
</dbReference>
<sequence length="232" mass="25906">MLESQLSLILSTRLLALVSLEKIKHAVVGPLPGVTQDISGYKIANHPSIYVLDTPGVLVPSIPDIETGLKLALTGAIKDSVVGELRLAQYLLAVLNTRKSPMHWDRLLKQHTSDSKNASGGKIENVLKDSIPKRRNRLNMSNVLYIQDLAKEVQKTLYITFSEFEGNLEEEADLESLIHRQFTALRKTFRIPPNESDEAYTKVSKKLLVLFRVGQLGQFILDDLPDAHKLVS</sequence>
<evidence type="ECO:0000256" key="3">
    <source>
        <dbReference type="SAM" id="SignalP"/>
    </source>
</evidence>